<dbReference type="CDD" id="cd00130">
    <property type="entry name" value="PAS"/>
    <property type="match status" value="1"/>
</dbReference>
<dbReference type="PROSITE" id="PS50112">
    <property type="entry name" value="PAS"/>
    <property type="match status" value="1"/>
</dbReference>
<evidence type="ECO:0000256" key="6">
    <source>
        <dbReference type="SAM" id="Phobius"/>
    </source>
</evidence>
<keyword evidence="6" id="KW-0472">Membrane</keyword>
<protein>
    <recommendedName>
        <fullName evidence="2">histidine kinase</fullName>
        <ecNumber evidence="2">2.7.13.3</ecNumber>
    </recommendedName>
</protein>
<keyword evidence="3" id="KW-0597">Phosphoprotein</keyword>
<feature type="domain" description="PAS" evidence="7">
    <location>
        <begin position="33"/>
        <end position="104"/>
    </location>
</feature>
<dbReference type="EMBL" id="PYLS01000004">
    <property type="protein sequence ID" value="PST84395.1"/>
    <property type="molecule type" value="Genomic_DNA"/>
</dbReference>
<dbReference type="GO" id="GO:0000155">
    <property type="term" value="F:phosphorelay sensor kinase activity"/>
    <property type="evidence" value="ECO:0007669"/>
    <property type="project" value="InterPro"/>
</dbReference>
<dbReference type="SMART" id="SM00091">
    <property type="entry name" value="PAS"/>
    <property type="match status" value="2"/>
</dbReference>
<dbReference type="InterPro" id="IPR000014">
    <property type="entry name" value="PAS"/>
</dbReference>
<keyword evidence="6" id="KW-1133">Transmembrane helix</keyword>
<evidence type="ECO:0000256" key="2">
    <source>
        <dbReference type="ARBA" id="ARBA00012438"/>
    </source>
</evidence>
<dbReference type="SUPFAM" id="SSF55785">
    <property type="entry name" value="PYP-like sensor domain (PAS domain)"/>
    <property type="match status" value="2"/>
</dbReference>
<keyword evidence="5" id="KW-0418">Kinase</keyword>
<dbReference type="Gene3D" id="1.10.287.130">
    <property type="match status" value="1"/>
</dbReference>
<organism evidence="9 10">
    <name type="scientific">Pedobacter yulinensis</name>
    <dbReference type="NCBI Taxonomy" id="2126353"/>
    <lineage>
        <taxon>Bacteria</taxon>
        <taxon>Pseudomonadati</taxon>
        <taxon>Bacteroidota</taxon>
        <taxon>Sphingobacteriia</taxon>
        <taxon>Sphingobacteriales</taxon>
        <taxon>Sphingobacteriaceae</taxon>
        <taxon>Pedobacter</taxon>
    </lineage>
</organism>
<keyword evidence="10" id="KW-1185">Reference proteome</keyword>
<dbReference type="EC" id="2.7.13.3" evidence="2"/>
<evidence type="ECO:0000313" key="9">
    <source>
        <dbReference type="EMBL" id="PST84395.1"/>
    </source>
</evidence>
<dbReference type="Proteomes" id="UP000240912">
    <property type="component" value="Unassembled WGS sequence"/>
</dbReference>
<evidence type="ECO:0000313" key="10">
    <source>
        <dbReference type="Proteomes" id="UP000240912"/>
    </source>
</evidence>
<dbReference type="InterPro" id="IPR013655">
    <property type="entry name" value="PAS_fold_3"/>
</dbReference>
<dbReference type="PANTHER" id="PTHR43304:SF1">
    <property type="entry name" value="PAC DOMAIN-CONTAINING PROTEIN"/>
    <property type="match status" value="1"/>
</dbReference>
<dbReference type="Gene3D" id="3.30.450.20">
    <property type="entry name" value="PAS domain"/>
    <property type="match status" value="2"/>
</dbReference>
<dbReference type="InterPro" id="IPR035965">
    <property type="entry name" value="PAS-like_dom_sf"/>
</dbReference>
<keyword evidence="4" id="KW-0808">Transferase</keyword>
<comment type="caution">
    <text evidence="9">The sequence shown here is derived from an EMBL/GenBank/DDBJ whole genome shotgun (WGS) entry which is preliminary data.</text>
</comment>
<gene>
    <name evidence="9" type="ORF">C7T94_06710</name>
</gene>
<comment type="catalytic activity">
    <reaction evidence="1">
        <text>ATP + protein L-histidine = ADP + protein N-phospho-L-histidine.</text>
        <dbReference type="EC" id="2.7.13.3"/>
    </reaction>
</comment>
<evidence type="ECO:0000256" key="4">
    <source>
        <dbReference type="ARBA" id="ARBA00022679"/>
    </source>
</evidence>
<dbReference type="PROSITE" id="PS50113">
    <property type="entry name" value="PAC"/>
    <property type="match status" value="1"/>
</dbReference>
<reference evidence="9 10" key="1">
    <citation type="submission" date="2018-03" db="EMBL/GenBank/DDBJ databases">
        <authorList>
            <person name="Keele B.F."/>
        </authorList>
    </citation>
    <scope>NUCLEOTIDE SEQUENCE [LARGE SCALE GENOMIC DNA]</scope>
    <source>
        <strain evidence="9 10">YL28-9</strain>
    </source>
</reference>
<evidence type="ECO:0000259" key="7">
    <source>
        <dbReference type="PROSITE" id="PS50112"/>
    </source>
</evidence>
<dbReference type="Pfam" id="PF13188">
    <property type="entry name" value="PAS_8"/>
    <property type="match status" value="1"/>
</dbReference>
<evidence type="ECO:0000256" key="5">
    <source>
        <dbReference type="ARBA" id="ARBA00022777"/>
    </source>
</evidence>
<dbReference type="RefSeq" id="WP_107214495.1">
    <property type="nucleotide sequence ID" value="NZ_KZ686268.1"/>
</dbReference>
<dbReference type="Pfam" id="PF08447">
    <property type="entry name" value="PAS_3"/>
    <property type="match status" value="1"/>
</dbReference>
<dbReference type="InterPro" id="IPR052162">
    <property type="entry name" value="Sensor_kinase/Photoreceptor"/>
</dbReference>
<dbReference type="PANTHER" id="PTHR43304">
    <property type="entry name" value="PHYTOCHROME-LIKE PROTEIN CPH1"/>
    <property type="match status" value="1"/>
</dbReference>
<evidence type="ECO:0000256" key="3">
    <source>
        <dbReference type="ARBA" id="ARBA00022553"/>
    </source>
</evidence>
<keyword evidence="6" id="KW-0812">Transmembrane</keyword>
<sequence>MENSSRLFVLFIAACSVLALAFMIVYWSRVKELRITYQKLFDNNPLPIYVLHRGTLKILAVNRAMCNLYGYTEAEFLKMTALDIRPEADREPFRKYVNRKNKRENTGGEAVHCKKDGNCFTVRYTFHRLPPASSQAVLVTITDLEQRLKDQARIGDLLSMYEAVNRATHDVIWEYDLVNDKLYWMQGFQETYGYTRELSPADFWRMERVHPEDRLQTISVFRDIVRNCQPDWVVEYRYLCADGSSKFVRDKGCLLCAPDGSALRLVGAMQDIDRQKRYEQQLLEQNKQLRDIAWINSHEVRRPLGNLLGLTGLLLDTARSGGNTLQLAELLEQSCGELDEAVARINARATERDAFPGNAATG</sequence>
<proteinExistence type="predicted"/>
<evidence type="ECO:0000259" key="8">
    <source>
        <dbReference type="PROSITE" id="PS50113"/>
    </source>
</evidence>
<dbReference type="OrthoDB" id="6231665at2"/>
<feature type="domain" description="PAC" evidence="8">
    <location>
        <begin position="232"/>
        <end position="284"/>
    </location>
</feature>
<accession>A0A2T3HPL6</accession>
<dbReference type="NCBIfam" id="TIGR00229">
    <property type="entry name" value="sensory_box"/>
    <property type="match status" value="2"/>
</dbReference>
<dbReference type="SUPFAM" id="SSF47384">
    <property type="entry name" value="Homodimeric domain of signal transducing histidine kinase"/>
    <property type="match status" value="1"/>
</dbReference>
<dbReference type="InterPro" id="IPR036097">
    <property type="entry name" value="HisK_dim/P_sf"/>
</dbReference>
<name>A0A2T3HPL6_9SPHI</name>
<dbReference type="InterPro" id="IPR000700">
    <property type="entry name" value="PAS-assoc_C"/>
</dbReference>
<feature type="transmembrane region" description="Helical" evidence="6">
    <location>
        <begin position="7"/>
        <end position="27"/>
    </location>
</feature>
<dbReference type="AlphaFoldDB" id="A0A2T3HPL6"/>
<evidence type="ECO:0000256" key="1">
    <source>
        <dbReference type="ARBA" id="ARBA00000085"/>
    </source>
</evidence>